<dbReference type="Proteomes" id="UP000838878">
    <property type="component" value="Chromosome 3"/>
</dbReference>
<feature type="compositionally biased region" description="Polar residues" evidence="2">
    <location>
        <begin position="333"/>
        <end position="346"/>
    </location>
</feature>
<sequence>MPKRKTKDKIEYYKSKLRKLENKSRRRIRRLSPSSDSEQETRDTNSIGIGDPVTMSSVIDAEPGTSMEAPNEGVTGPEVCMNSPGDNNVANSSTVPVLDPSILAALGEITDETPEFGEKIHENLVQIWSPLSKQGMSKDNREVLLKNYLIPENCTWLQAPILNPEISAAIPESGRARDKKMAATQRQLGVGITAINRGLHLLIHDGSKIEAIKFISDGCRILSDLHHQNTETRIKFILPGLDKSFLQFLERTERDNTLFGSDLSEKIKASKTIVKQGELIKKALPPPKPSTSNNSRAQPNANRSSYQGNWQGPPRSQPNRGGGRGGHKRTSYRIPTSTSQSKTSHTYKPRELSPSSTQPSYAGCGDTLREAFLRRNIPVQAIDLMLASLSDNTKKQYSVSYKLWWQFCKTNNMNIFDSTVAKIISFLTEEFNKGASYGSLNSHRSALSLLLGNNIGSDECIKRLLKGAYKLKPSRPKYTHTWDPQIVLNHISNWYPNRD</sequence>
<feature type="region of interest" description="Disordered" evidence="2">
    <location>
        <begin position="23"/>
        <end position="73"/>
    </location>
</feature>
<feature type="region of interest" description="Disordered" evidence="2">
    <location>
        <begin position="278"/>
        <end position="361"/>
    </location>
</feature>
<keyword evidence="1" id="KW-0238">DNA-binding</keyword>
<dbReference type="PANTHER" id="PTHR34239:SF2">
    <property type="entry name" value="TRANSPOSABLE ELEMENT P TRANSPOSASE_THAP9 CONSERVED DOMAIN-CONTAINING PROTEIN"/>
    <property type="match status" value="1"/>
</dbReference>
<dbReference type="OrthoDB" id="6140287at2759"/>
<reference evidence="3" key="1">
    <citation type="submission" date="2021-12" db="EMBL/GenBank/DDBJ databases">
        <authorList>
            <person name="Martin H S."/>
        </authorList>
    </citation>
    <scope>NUCLEOTIDE SEQUENCE</scope>
</reference>
<dbReference type="InterPro" id="IPR010998">
    <property type="entry name" value="Integrase_recombinase_N"/>
</dbReference>
<feature type="non-terminal residue" evidence="3">
    <location>
        <position position="499"/>
    </location>
</feature>
<dbReference type="EMBL" id="OV170223">
    <property type="protein sequence ID" value="CAH0722817.1"/>
    <property type="molecule type" value="Genomic_DNA"/>
</dbReference>
<name>A0A8J9W0A4_9NEOP</name>
<dbReference type="GO" id="GO:0003677">
    <property type="term" value="F:DNA binding"/>
    <property type="evidence" value="ECO:0007669"/>
    <property type="project" value="UniProtKB-KW"/>
</dbReference>
<protein>
    <submittedName>
        <fullName evidence="3">Uncharacterized protein</fullName>
    </submittedName>
</protein>
<evidence type="ECO:0000313" key="4">
    <source>
        <dbReference type="Proteomes" id="UP000838878"/>
    </source>
</evidence>
<proteinExistence type="predicted"/>
<evidence type="ECO:0000256" key="2">
    <source>
        <dbReference type="SAM" id="MobiDB-lite"/>
    </source>
</evidence>
<gene>
    <name evidence="3" type="ORF">BINO364_LOCUS8705</name>
</gene>
<keyword evidence="4" id="KW-1185">Reference proteome</keyword>
<organism evidence="3 4">
    <name type="scientific">Brenthis ino</name>
    <name type="common">lesser marbled fritillary</name>
    <dbReference type="NCBI Taxonomy" id="405034"/>
    <lineage>
        <taxon>Eukaryota</taxon>
        <taxon>Metazoa</taxon>
        <taxon>Ecdysozoa</taxon>
        <taxon>Arthropoda</taxon>
        <taxon>Hexapoda</taxon>
        <taxon>Insecta</taxon>
        <taxon>Pterygota</taxon>
        <taxon>Neoptera</taxon>
        <taxon>Endopterygota</taxon>
        <taxon>Lepidoptera</taxon>
        <taxon>Glossata</taxon>
        <taxon>Ditrysia</taxon>
        <taxon>Papilionoidea</taxon>
        <taxon>Nymphalidae</taxon>
        <taxon>Heliconiinae</taxon>
        <taxon>Argynnini</taxon>
        <taxon>Brenthis</taxon>
    </lineage>
</organism>
<dbReference type="SUPFAM" id="SSF47823">
    <property type="entry name" value="lambda integrase-like, N-terminal domain"/>
    <property type="match status" value="1"/>
</dbReference>
<dbReference type="AlphaFoldDB" id="A0A8J9W0A4"/>
<evidence type="ECO:0000313" key="3">
    <source>
        <dbReference type="EMBL" id="CAH0722817.1"/>
    </source>
</evidence>
<dbReference type="Gene3D" id="1.10.150.130">
    <property type="match status" value="1"/>
</dbReference>
<dbReference type="PANTHER" id="PTHR34239">
    <property type="entry name" value="APPLE DOMAIN-CONTAINING PROTEIN"/>
    <property type="match status" value="1"/>
</dbReference>
<evidence type="ECO:0000256" key="1">
    <source>
        <dbReference type="ARBA" id="ARBA00023125"/>
    </source>
</evidence>
<feature type="compositionally biased region" description="Polar residues" evidence="2">
    <location>
        <begin position="290"/>
        <end position="310"/>
    </location>
</feature>
<accession>A0A8J9W0A4</accession>